<organism evidence="2 3">
    <name type="scientific">Coprococcus comes</name>
    <dbReference type="NCBI Taxonomy" id="410072"/>
    <lineage>
        <taxon>Bacteria</taxon>
        <taxon>Bacillati</taxon>
        <taxon>Bacillota</taxon>
        <taxon>Clostridia</taxon>
        <taxon>Lachnospirales</taxon>
        <taxon>Lachnospiraceae</taxon>
        <taxon>Coprococcus</taxon>
    </lineage>
</organism>
<dbReference type="AlphaFoldDB" id="A0A173QZW4"/>
<dbReference type="Pfam" id="PF00874">
    <property type="entry name" value="PRD"/>
    <property type="match status" value="2"/>
</dbReference>
<dbReference type="Pfam" id="PF03123">
    <property type="entry name" value="CAT_RBD"/>
    <property type="match status" value="1"/>
</dbReference>
<gene>
    <name evidence="2" type="primary">licT</name>
    <name evidence="2" type="ORF">ERS852574_00199</name>
</gene>
<dbReference type="SUPFAM" id="SSF63520">
    <property type="entry name" value="PTS-regulatory domain, PRD"/>
    <property type="match status" value="2"/>
</dbReference>
<dbReference type="NCBIfam" id="NF046042">
    <property type="entry name" value="LicT"/>
    <property type="match status" value="1"/>
</dbReference>
<sequence length="283" mass="33554">MVIYKILNNNLILSRDGQGHEVIVKGCGIAFQKKKGQQVEESRIEKIFTAENAQISKEIQGYLTAIPEKYLDFVEAFVNEVKEKEGMKLNDSIYFSLSDHIMGAISRLENGIRLQNMLLLDIKQLYHKEYEIGLELLKKVNEMFEVDLSADEAGFFALHFVNAEDGGKTDSYQISIIVHQILDIVEKYYDNMEFQEDNLYYQRFLTHLKYFAQRFLHKELHYDENQELFKIIKEQYREAYGCVKMIYLMMEEEYKYAMTEDEMLYLTIHIQKITEDHKRLKNL</sequence>
<dbReference type="SMART" id="SM01061">
    <property type="entry name" value="CAT_RBD"/>
    <property type="match status" value="1"/>
</dbReference>
<evidence type="ECO:0000256" key="1">
    <source>
        <dbReference type="ARBA" id="ARBA00022737"/>
    </source>
</evidence>
<dbReference type="PANTHER" id="PTHR30185">
    <property type="entry name" value="CRYPTIC BETA-GLUCOSIDE BGL OPERON ANTITERMINATOR"/>
    <property type="match status" value="1"/>
</dbReference>
<name>A0A173QZW4_9FIRM</name>
<dbReference type="InterPro" id="IPR036650">
    <property type="entry name" value="CAT_RNA-bd_dom_sf"/>
</dbReference>
<dbReference type="SUPFAM" id="SSF50151">
    <property type="entry name" value="SacY-like RNA-binding domain"/>
    <property type="match status" value="1"/>
</dbReference>
<dbReference type="InterPro" id="IPR004341">
    <property type="entry name" value="CAT_RNA-bd_dom"/>
</dbReference>
<dbReference type="InterPro" id="IPR050661">
    <property type="entry name" value="BglG_antiterminators"/>
</dbReference>
<reference evidence="2 3" key="1">
    <citation type="submission" date="2015-09" db="EMBL/GenBank/DDBJ databases">
        <authorList>
            <consortium name="Pathogen Informatics"/>
        </authorList>
    </citation>
    <scope>NUCLEOTIDE SEQUENCE [LARGE SCALE GENOMIC DNA]</scope>
    <source>
        <strain evidence="2 3">2789STDY5834962</strain>
    </source>
</reference>
<accession>A0A173QZW4</accession>
<keyword evidence="1" id="KW-0677">Repeat</keyword>
<evidence type="ECO:0000313" key="2">
    <source>
        <dbReference type="EMBL" id="CUM71162.1"/>
    </source>
</evidence>
<proteinExistence type="predicted"/>
<dbReference type="Gene3D" id="1.20.890.100">
    <property type="match status" value="1"/>
</dbReference>
<dbReference type="Gene3D" id="2.30.24.10">
    <property type="entry name" value="CAT RNA-binding domain"/>
    <property type="match status" value="1"/>
</dbReference>
<dbReference type="RefSeq" id="WP_055155532.1">
    <property type="nucleotide sequence ID" value="NZ_CYXR01000001.1"/>
</dbReference>
<dbReference type="EMBL" id="CYXR01000001">
    <property type="protein sequence ID" value="CUM71162.1"/>
    <property type="molecule type" value="Genomic_DNA"/>
</dbReference>
<dbReference type="InterPro" id="IPR036634">
    <property type="entry name" value="PRD_sf"/>
</dbReference>
<evidence type="ECO:0000313" key="3">
    <source>
        <dbReference type="Proteomes" id="UP000095727"/>
    </source>
</evidence>
<dbReference type="InterPro" id="IPR011608">
    <property type="entry name" value="PRD"/>
</dbReference>
<protein>
    <submittedName>
        <fullName evidence="2">Transcription antiterminator LicT</fullName>
    </submittedName>
</protein>
<dbReference type="PROSITE" id="PS51372">
    <property type="entry name" value="PRD_2"/>
    <property type="match status" value="2"/>
</dbReference>
<dbReference type="GO" id="GO:0003723">
    <property type="term" value="F:RNA binding"/>
    <property type="evidence" value="ECO:0007669"/>
    <property type="project" value="InterPro"/>
</dbReference>
<dbReference type="PANTHER" id="PTHR30185:SF15">
    <property type="entry name" value="CRYPTIC BETA-GLUCOSIDE BGL OPERON ANTITERMINATOR"/>
    <property type="match status" value="1"/>
</dbReference>
<dbReference type="Proteomes" id="UP000095727">
    <property type="component" value="Unassembled WGS sequence"/>
</dbReference>
<dbReference type="Gene3D" id="1.10.1790.10">
    <property type="entry name" value="PRD domain"/>
    <property type="match status" value="1"/>
</dbReference>
<dbReference type="Gene3D" id="1.20.58.1950">
    <property type="match status" value="1"/>
</dbReference>
<dbReference type="GO" id="GO:0006355">
    <property type="term" value="P:regulation of DNA-templated transcription"/>
    <property type="evidence" value="ECO:0007669"/>
    <property type="project" value="InterPro"/>
</dbReference>